<dbReference type="Proteomes" id="UP000326251">
    <property type="component" value="Unassembled WGS sequence"/>
</dbReference>
<dbReference type="InterPro" id="IPR011335">
    <property type="entry name" value="Restrct_endonuc-II-like"/>
</dbReference>
<gene>
    <name evidence="1" type="ORF">EMO92_06715</name>
</gene>
<dbReference type="Gene3D" id="3.40.960.10">
    <property type="entry name" value="VSR Endonuclease"/>
    <property type="match status" value="1"/>
</dbReference>
<organism evidence="1 2">
    <name type="scientific">Bifidobacterium reuteri</name>
    <dbReference type="NCBI Taxonomy" id="983706"/>
    <lineage>
        <taxon>Bacteria</taxon>
        <taxon>Bacillati</taxon>
        <taxon>Actinomycetota</taxon>
        <taxon>Actinomycetes</taxon>
        <taxon>Bifidobacteriales</taxon>
        <taxon>Bifidobacteriaceae</taxon>
        <taxon>Bifidobacterium</taxon>
    </lineage>
</organism>
<sequence length="334" mass="37512">MYDDGTPYTGGPRRPFIVEQRLSEQYAAEHTRLFQLARRVGTPPTASHTSALKILGIELPERYVQRFDPHAVHIAVGTPQQRHVLSGAVVHLADETMLAEHSQSATAYFNVVSPELALAQMAAALPMLELVVLGDCMMRRGAQQHTTKARLAEFLTHSSAFTGKRKLIRAVPLMRENTDSSYETRTRIALACRGLGSAEVNVGIASDRTTPWSVDMAYTELMTVLEYDGSFHMTDVRQAEQDKEKRNWLRAHHWEVMEITKARLVDAEARDLLAKDAAAFFAKALDHPVIALPCIPIEQLADTRRIYRAPGLEHPQLDRYFRNTSLYSLLHASQ</sequence>
<reference evidence="1 2" key="1">
    <citation type="journal article" date="2019" name="Syst. Appl. Microbiol.">
        <title>Characterization of Bifidobacterium species in feaces of the Egyptian fruit bat: Description of B. vespertilionis sp. nov. and B. rousetti sp. nov.</title>
        <authorList>
            <person name="Modesto M."/>
            <person name="Satti M."/>
            <person name="Watanabe K."/>
            <person name="Puglisi E."/>
            <person name="Morelli L."/>
            <person name="Huang C.-H."/>
            <person name="Liou J.-S."/>
            <person name="Miyashita M."/>
            <person name="Tamura T."/>
            <person name="Saito S."/>
            <person name="Mori K."/>
            <person name="Huang L."/>
            <person name="Sciavilla P."/>
            <person name="Sandri C."/>
            <person name="Spiezio C."/>
            <person name="Vitali F."/>
            <person name="Cavalieri D."/>
            <person name="Perpetuini G."/>
            <person name="Tofalo R."/>
            <person name="Bonetti A."/>
            <person name="Arita M."/>
            <person name="Mattarelli P."/>
        </authorList>
    </citation>
    <scope>NUCLEOTIDE SEQUENCE [LARGE SCALE GENOMIC DNA]</scope>
    <source>
        <strain evidence="1 2">RST19</strain>
    </source>
</reference>
<evidence type="ECO:0008006" key="3">
    <source>
        <dbReference type="Google" id="ProtNLM"/>
    </source>
</evidence>
<dbReference type="SUPFAM" id="SSF52980">
    <property type="entry name" value="Restriction endonuclease-like"/>
    <property type="match status" value="1"/>
</dbReference>
<dbReference type="EMBL" id="RZUG01000010">
    <property type="protein sequence ID" value="KAA8825254.1"/>
    <property type="molecule type" value="Genomic_DNA"/>
</dbReference>
<accession>A0A5J5E7F8</accession>
<proteinExistence type="predicted"/>
<name>A0A5J5E7F8_9BIFI</name>
<evidence type="ECO:0000313" key="1">
    <source>
        <dbReference type="EMBL" id="KAA8825254.1"/>
    </source>
</evidence>
<dbReference type="RefSeq" id="WP_140462636.1">
    <property type="nucleotide sequence ID" value="NZ_RZUG01000010.1"/>
</dbReference>
<comment type="caution">
    <text evidence="1">The sequence shown here is derived from an EMBL/GenBank/DDBJ whole genome shotgun (WGS) entry which is preliminary data.</text>
</comment>
<dbReference type="AlphaFoldDB" id="A0A5J5E7F8"/>
<evidence type="ECO:0000313" key="2">
    <source>
        <dbReference type="Proteomes" id="UP000326251"/>
    </source>
</evidence>
<protein>
    <recommendedName>
        <fullName evidence="3">DUF559 domain-containing protein</fullName>
    </recommendedName>
</protein>